<evidence type="ECO:0000313" key="1">
    <source>
        <dbReference type="EMBL" id="KZV84943.1"/>
    </source>
</evidence>
<dbReference type="SUPFAM" id="SSF52047">
    <property type="entry name" value="RNI-like"/>
    <property type="match status" value="1"/>
</dbReference>
<evidence type="ECO:0008006" key="3">
    <source>
        <dbReference type="Google" id="ProtNLM"/>
    </source>
</evidence>
<dbReference type="InterPro" id="IPR032675">
    <property type="entry name" value="LRR_dom_sf"/>
</dbReference>
<gene>
    <name evidence="1" type="ORF">EXIGLDRAFT_270812</name>
</gene>
<proteinExistence type="predicted"/>
<name>A0A165DMX6_EXIGL</name>
<dbReference type="Gene3D" id="3.80.10.10">
    <property type="entry name" value="Ribonuclease Inhibitor"/>
    <property type="match status" value="1"/>
</dbReference>
<accession>A0A165DMX6</accession>
<dbReference type="EMBL" id="KV426205">
    <property type="protein sequence ID" value="KZV84943.1"/>
    <property type="molecule type" value="Genomic_DNA"/>
</dbReference>
<organism evidence="1 2">
    <name type="scientific">Exidia glandulosa HHB12029</name>
    <dbReference type="NCBI Taxonomy" id="1314781"/>
    <lineage>
        <taxon>Eukaryota</taxon>
        <taxon>Fungi</taxon>
        <taxon>Dikarya</taxon>
        <taxon>Basidiomycota</taxon>
        <taxon>Agaricomycotina</taxon>
        <taxon>Agaricomycetes</taxon>
        <taxon>Auriculariales</taxon>
        <taxon>Exidiaceae</taxon>
        <taxon>Exidia</taxon>
    </lineage>
</organism>
<dbReference type="AlphaFoldDB" id="A0A165DMX6"/>
<keyword evidence="2" id="KW-1185">Reference proteome</keyword>
<dbReference type="InParanoid" id="A0A165DMX6"/>
<reference evidence="1 2" key="1">
    <citation type="journal article" date="2016" name="Mol. Biol. Evol.">
        <title>Comparative Genomics of Early-Diverging Mushroom-Forming Fungi Provides Insights into the Origins of Lignocellulose Decay Capabilities.</title>
        <authorList>
            <person name="Nagy L.G."/>
            <person name="Riley R."/>
            <person name="Tritt A."/>
            <person name="Adam C."/>
            <person name="Daum C."/>
            <person name="Floudas D."/>
            <person name="Sun H."/>
            <person name="Yadav J.S."/>
            <person name="Pangilinan J."/>
            <person name="Larsson K.H."/>
            <person name="Matsuura K."/>
            <person name="Barry K."/>
            <person name="Labutti K."/>
            <person name="Kuo R."/>
            <person name="Ohm R.A."/>
            <person name="Bhattacharya S.S."/>
            <person name="Shirouzu T."/>
            <person name="Yoshinaga Y."/>
            <person name="Martin F.M."/>
            <person name="Grigoriev I.V."/>
            <person name="Hibbett D.S."/>
        </authorList>
    </citation>
    <scope>NUCLEOTIDE SEQUENCE [LARGE SCALE GENOMIC DNA]</scope>
    <source>
        <strain evidence="1 2">HHB12029</strain>
    </source>
</reference>
<protein>
    <recommendedName>
        <fullName evidence="3">F-box domain-containing protein</fullName>
    </recommendedName>
</protein>
<dbReference type="Proteomes" id="UP000077266">
    <property type="component" value="Unassembled WGS sequence"/>
</dbReference>
<evidence type="ECO:0000313" key="2">
    <source>
        <dbReference type="Proteomes" id="UP000077266"/>
    </source>
</evidence>
<sequence length="299" mass="33184">MPLLEKLLLRLSTSNVRGLDMTSPGRHILTLCPKLRILNTGDLPFAFIDPKTLPVLESYTTDSHLELDSLLEATRVWPKLTRLEIASVGTASSAVIGFRPAVMDLPLLETLVCRDADNPLHAIAADRLPALKHLDVFAAESAWLGIDAFLRNPQQTNNLTTLTLTATHSNIIVDCWPPTINRLSNLESLRVVGFSAAGLEAFLTPWEHSYYLPEKLQEVHLIGCQFSGEAIECLIGWISRRNASTRNSPIKSLRIEHNGTNKARSELFPSWMVARLEQLVDNVKVQSAETYVPAFLEAS</sequence>